<feature type="signal peptide" evidence="2">
    <location>
        <begin position="1"/>
        <end position="19"/>
    </location>
</feature>
<evidence type="ECO:0000256" key="1">
    <source>
        <dbReference type="SAM" id="MobiDB-lite"/>
    </source>
</evidence>
<evidence type="ECO:0000313" key="3">
    <source>
        <dbReference type="EMBL" id="CAH0106273.1"/>
    </source>
</evidence>
<reference evidence="3" key="1">
    <citation type="submission" date="2021-11" db="EMBL/GenBank/DDBJ databases">
        <authorList>
            <person name="Schell T."/>
        </authorList>
    </citation>
    <scope>NUCLEOTIDE SEQUENCE</scope>
    <source>
        <strain evidence="3">M5</strain>
    </source>
</reference>
<dbReference type="EMBL" id="CAKKLH010000223">
    <property type="protein sequence ID" value="CAH0106273.1"/>
    <property type="molecule type" value="Genomic_DNA"/>
</dbReference>
<accession>A0A8J2WJ45</accession>
<sequence length="109" mass="11804">MKTELVLLIHLVSLTLAVAVPAVNQRATVGAEAIEPVESTESNESLENNVPKVSIVDVRKESVSPTGSVESAESTESFTSAESTESSVNNDVLKTSETFHRRYHSPSRY</sequence>
<keyword evidence="2" id="KW-0732">Signal</keyword>
<gene>
    <name evidence="3" type="ORF">DGAL_LOCUS9427</name>
</gene>
<feature type="chain" id="PRO_5035147354" evidence="2">
    <location>
        <begin position="20"/>
        <end position="109"/>
    </location>
</feature>
<evidence type="ECO:0000313" key="4">
    <source>
        <dbReference type="Proteomes" id="UP000789390"/>
    </source>
</evidence>
<keyword evidence="4" id="KW-1185">Reference proteome</keyword>
<organism evidence="3 4">
    <name type="scientific">Daphnia galeata</name>
    <dbReference type="NCBI Taxonomy" id="27404"/>
    <lineage>
        <taxon>Eukaryota</taxon>
        <taxon>Metazoa</taxon>
        <taxon>Ecdysozoa</taxon>
        <taxon>Arthropoda</taxon>
        <taxon>Crustacea</taxon>
        <taxon>Branchiopoda</taxon>
        <taxon>Diplostraca</taxon>
        <taxon>Cladocera</taxon>
        <taxon>Anomopoda</taxon>
        <taxon>Daphniidae</taxon>
        <taxon>Daphnia</taxon>
    </lineage>
</organism>
<dbReference type="AlphaFoldDB" id="A0A8J2WJ45"/>
<dbReference type="Proteomes" id="UP000789390">
    <property type="component" value="Unassembled WGS sequence"/>
</dbReference>
<evidence type="ECO:0000256" key="2">
    <source>
        <dbReference type="SAM" id="SignalP"/>
    </source>
</evidence>
<feature type="region of interest" description="Disordered" evidence="1">
    <location>
        <begin position="60"/>
        <end position="109"/>
    </location>
</feature>
<protein>
    <submittedName>
        <fullName evidence="3">Uncharacterized protein</fullName>
    </submittedName>
</protein>
<proteinExistence type="predicted"/>
<feature type="compositionally biased region" description="Low complexity" evidence="1">
    <location>
        <begin position="68"/>
        <end position="88"/>
    </location>
</feature>
<comment type="caution">
    <text evidence="3">The sequence shown here is derived from an EMBL/GenBank/DDBJ whole genome shotgun (WGS) entry which is preliminary data.</text>
</comment>
<name>A0A8J2WJ45_9CRUS</name>